<dbReference type="EMBL" id="BARS01059164">
    <property type="protein sequence ID" value="GAG43139.1"/>
    <property type="molecule type" value="Genomic_DNA"/>
</dbReference>
<comment type="caution">
    <text evidence="2">The sequence shown here is derived from an EMBL/GenBank/DDBJ whole genome shotgun (WGS) entry which is preliminary data.</text>
</comment>
<feature type="non-terminal residue" evidence="2">
    <location>
        <position position="47"/>
    </location>
</feature>
<keyword evidence="1" id="KW-0812">Transmembrane</keyword>
<evidence type="ECO:0000256" key="1">
    <source>
        <dbReference type="SAM" id="Phobius"/>
    </source>
</evidence>
<organism evidence="2">
    <name type="scientific">marine sediment metagenome</name>
    <dbReference type="NCBI Taxonomy" id="412755"/>
    <lineage>
        <taxon>unclassified sequences</taxon>
        <taxon>metagenomes</taxon>
        <taxon>ecological metagenomes</taxon>
    </lineage>
</organism>
<gene>
    <name evidence="2" type="ORF">S01H1_85869</name>
</gene>
<keyword evidence="1" id="KW-1133">Transmembrane helix</keyword>
<name>X0XJ19_9ZZZZ</name>
<feature type="transmembrane region" description="Helical" evidence="1">
    <location>
        <begin position="7"/>
        <end position="27"/>
    </location>
</feature>
<proteinExistence type="predicted"/>
<sequence length="47" mass="5461">MQKIGHIHWAWIILATCFVNLFINYSVRLGYGVVLPEMIRDLALSRT</sequence>
<dbReference type="AlphaFoldDB" id="X0XJ19"/>
<reference evidence="2" key="1">
    <citation type="journal article" date="2014" name="Front. Microbiol.">
        <title>High frequency of phylogenetically diverse reductive dehalogenase-homologous genes in deep subseafloor sedimentary metagenomes.</title>
        <authorList>
            <person name="Kawai M."/>
            <person name="Futagami T."/>
            <person name="Toyoda A."/>
            <person name="Takaki Y."/>
            <person name="Nishi S."/>
            <person name="Hori S."/>
            <person name="Arai W."/>
            <person name="Tsubouchi T."/>
            <person name="Morono Y."/>
            <person name="Uchiyama I."/>
            <person name="Ito T."/>
            <person name="Fujiyama A."/>
            <person name="Inagaki F."/>
            <person name="Takami H."/>
        </authorList>
    </citation>
    <scope>NUCLEOTIDE SEQUENCE</scope>
    <source>
        <strain evidence="2">Expedition CK06-06</strain>
    </source>
</reference>
<protein>
    <submittedName>
        <fullName evidence="2">Uncharacterized protein</fullName>
    </submittedName>
</protein>
<accession>X0XJ19</accession>
<evidence type="ECO:0000313" key="2">
    <source>
        <dbReference type="EMBL" id="GAG43139.1"/>
    </source>
</evidence>
<keyword evidence="1" id="KW-0472">Membrane</keyword>